<dbReference type="Pfam" id="PF00611">
    <property type="entry name" value="FCH"/>
    <property type="match status" value="1"/>
</dbReference>
<dbReference type="CDD" id="cd10361">
    <property type="entry name" value="SH2_Fps_family"/>
    <property type="match status" value="1"/>
</dbReference>
<evidence type="ECO:0000256" key="4">
    <source>
        <dbReference type="ARBA" id="ARBA00022741"/>
    </source>
</evidence>
<dbReference type="SUPFAM" id="SSF55550">
    <property type="entry name" value="SH2 domain"/>
    <property type="match status" value="1"/>
</dbReference>
<dbReference type="PROSITE" id="PS50011">
    <property type="entry name" value="PROTEIN_KINASE_DOM"/>
    <property type="match status" value="1"/>
</dbReference>
<dbReference type="InterPro" id="IPR011009">
    <property type="entry name" value="Kinase-like_dom_sf"/>
</dbReference>
<keyword evidence="7 12" id="KW-0829">Tyrosine-protein kinase</keyword>
<evidence type="ECO:0000256" key="8">
    <source>
        <dbReference type="ARBA" id="ARBA00051245"/>
    </source>
</evidence>
<organism evidence="18 19">
    <name type="scientific">Neolamprologus brichardi</name>
    <name type="common">Fairy cichlid</name>
    <name type="synonym">Lamprologus brichardi</name>
    <dbReference type="NCBI Taxonomy" id="32507"/>
    <lineage>
        <taxon>Eukaryota</taxon>
        <taxon>Metazoa</taxon>
        <taxon>Chordata</taxon>
        <taxon>Craniata</taxon>
        <taxon>Vertebrata</taxon>
        <taxon>Euteleostomi</taxon>
        <taxon>Actinopterygii</taxon>
        <taxon>Neopterygii</taxon>
        <taxon>Teleostei</taxon>
        <taxon>Neoteleostei</taxon>
        <taxon>Acanthomorphata</taxon>
        <taxon>Ovalentaria</taxon>
        <taxon>Cichlomorphae</taxon>
        <taxon>Cichliformes</taxon>
        <taxon>Cichlidae</taxon>
        <taxon>African cichlids</taxon>
        <taxon>Pseudocrenilabrinae</taxon>
        <taxon>Lamprologini</taxon>
        <taxon>Neolamprologus</taxon>
    </lineage>
</organism>
<dbReference type="InterPro" id="IPR000980">
    <property type="entry name" value="SH2"/>
</dbReference>
<dbReference type="PROSITE" id="PS00107">
    <property type="entry name" value="PROTEIN_KINASE_ATP"/>
    <property type="match status" value="1"/>
</dbReference>
<evidence type="ECO:0000256" key="3">
    <source>
        <dbReference type="ARBA" id="ARBA00022707"/>
    </source>
</evidence>
<evidence type="ECO:0000256" key="12">
    <source>
        <dbReference type="RuleBase" id="RU362096"/>
    </source>
</evidence>
<dbReference type="SMART" id="SM00055">
    <property type="entry name" value="FCH"/>
    <property type="match status" value="1"/>
</dbReference>
<accession>A0A3Q4GL10</accession>
<dbReference type="InterPro" id="IPR050198">
    <property type="entry name" value="Non-receptor_tyrosine_kinases"/>
</dbReference>
<evidence type="ECO:0000313" key="18">
    <source>
        <dbReference type="Ensembl" id="ENSNBRP00000010200.1"/>
    </source>
</evidence>
<dbReference type="PRINTS" id="PR00401">
    <property type="entry name" value="SH2DOMAIN"/>
</dbReference>
<evidence type="ECO:0000313" key="19">
    <source>
        <dbReference type="Proteomes" id="UP000261580"/>
    </source>
</evidence>
<keyword evidence="19" id="KW-1185">Reference proteome</keyword>
<evidence type="ECO:0000256" key="14">
    <source>
        <dbReference type="SAM" id="MobiDB-lite"/>
    </source>
</evidence>
<reference evidence="18" key="1">
    <citation type="submission" date="2025-08" db="UniProtKB">
        <authorList>
            <consortium name="Ensembl"/>
        </authorList>
    </citation>
    <scope>IDENTIFICATION</scope>
</reference>
<dbReference type="PROSITE" id="PS51741">
    <property type="entry name" value="F_BAR"/>
    <property type="match status" value="1"/>
</dbReference>
<dbReference type="InterPro" id="IPR017441">
    <property type="entry name" value="Protein_kinase_ATP_BS"/>
</dbReference>
<dbReference type="SMART" id="SM00252">
    <property type="entry name" value="SH2"/>
    <property type="match status" value="1"/>
</dbReference>
<reference evidence="18" key="2">
    <citation type="submission" date="2025-09" db="UniProtKB">
        <authorList>
            <consortium name="Ensembl"/>
        </authorList>
    </citation>
    <scope>IDENTIFICATION</scope>
</reference>
<evidence type="ECO:0000259" key="15">
    <source>
        <dbReference type="PROSITE" id="PS50001"/>
    </source>
</evidence>
<feature type="compositionally biased region" description="Pro residues" evidence="14">
    <location>
        <begin position="365"/>
        <end position="375"/>
    </location>
</feature>
<evidence type="ECO:0000256" key="2">
    <source>
        <dbReference type="ARBA" id="ARBA00022679"/>
    </source>
</evidence>
<dbReference type="InterPro" id="IPR000719">
    <property type="entry name" value="Prot_kinase_dom"/>
</dbReference>
<comment type="similarity">
    <text evidence="12">Belongs to the protein kinase superfamily. Tyr protein kinase family.</text>
</comment>
<evidence type="ECO:0000256" key="7">
    <source>
        <dbReference type="ARBA" id="ARBA00023137"/>
    </source>
</evidence>
<name>A0A3Q4GL10_NEOBR</name>
<dbReference type="GO" id="GO:0004715">
    <property type="term" value="F:non-membrane spanning protein tyrosine kinase activity"/>
    <property type="evidence" value="ECO:0007669"/>
    <property type="project" value="UniProtKB-EC"/>
</dbReference>
<dbReference type="Ensembl" id="ENSNBRT00000010488.1">
    <property type="protein sequence ID" value="ENSNBRP00000010200.1"/>
    <property type="gene ID" value="ENSNBRG00000007924.1"/>
</dbReference>
<proteinExistence type="inferred from homology"/>
<dbReference type="InterPro" id="IPR001245">
    <property type="entry name" value="Ser-Thr/Tyr_kinase_cat_dom"/>
</dbReference>
<dbReference type="InterPro" id="IPR027267">
    <property type="entry name" value="AH/BAR_dom_sf"/>
</dbReference>
<evidence type="ECO:0000259" key="16">
    <source>
        <dbReference type="PROSITE" id="PS50011"/>
    </source>
</evidence>
<comment type="catalytic activity">
    <reaction evidence="8 12">
        <text>L-tyrosyl-[protein] + ATP = O-phospho-L-tyrosyl-[protein] + ADP + H(+)</text>
        <dbReference type="Rhea" id="RHEA:10596"/>
        <dbReference type="Rhea" id="RHEA-COMP:10136"/>
        <dbReference type="Rhea" id="RHEA-COMP:20101"/>
        <dbReference type="ChEBI" id="CHEBI:15378"/>
        <dbReference type="ChEBI" id="CHEBI:30616"/>
        <dbReference type="ChEBI" id="CHEBI:46858"/>
        <dbReference type="ChEBI" id="CHEBI:61978"/>
        <dbReference type="ChEBI" id="CHEBI:456216"/>
        <dbReference type="EC" id="2.7.10.2"/>
    </reaction>
</comment>
<keyword evidence="4 11" id="KW-0547">Nucleotide-binding</keyword>
<keyword evidence="2 12" id="KW-0808">Transferase</keyword>
<dbReference type="FunFam" id="3.30.505.10:FF:000020">
    <property type="entry name" value="Tyrosine-protein kinase"/>
    <property type="match status" value="1"/>
</dbReference>
<dbReference type="GeneTree" id="ENSGT00940000154997"/>
<keyword evidence="1" id="KW-0597">Phosphoprotein</keyword>
<keyword evidence="3" id="KW-0449">Lipoprotein</keyword>
<protein>
    <recommendedName>
        <fullName evidence="12">Tyrosine-protein kinase</fullName>
        <ecNumber evidence="12">2.7.10.2</ecNumber>
    </recommendedName>
</protein>
<dbReference type="SUPFAM" id="SSF56112">
    <property type="entry name" value="Protein kinase-like (PK-like)"/>
    <property type="match status" value="1"/>
</dbReference>
<feature type="binding site" evidence="11">
    <location>
        <position position="569"/>
    </location>
    <ligand>
        <name>ATP</name>
        <dbReference type="ChEBI" id="CHEBI:30616"/>
    </ligand>
</feature>
<evidence type="ECO:0000256" key="13">
    <source>
        <dbReference type="SAM" id="Coils"/>
    </source>
</evidence>
<evidence type="ECO:0000256" key="6">
    <source>
        <dbReference type="ARBA" id="ARBA00022840"/>
    </source>
</evidence>
<dbReference type="Pfam" id="PF07714">
    <property type="entry name" value="PK_Tyr_Ser-Thr"/>
    <property type="match status" value="1"/>
</dbReference>
<dbReference type="Gene3D" id="1.20.1270.60">
    <property type="entry name" value="Arfaptin homology (AH) domain/BAR domain"/>
    <property type="match status" value="1"/>
</dbReference>
<dbReference type="InterPro" id="IPR036860">
    <property type="entry name" value="SH2_dom_sf"/>
</dbReference>
<feature type="coiled-coil region" evidence="13">
    <location>
        <begin position="131"/>
        <end position="182"/>
    </location>
</feature>
<dbReference type="OMA" id="AESLQVX"/>
<dbReference type="Gene3D" id="1.10.287.160">
    <property type="entry name" value="HR1 repeat"/>
    <property type="match status" value="1"/>
</dbReference>
<dbReference type="PANTHER" id="PTHR24418">
    <property type="entry name" value="TYROSINE-PROTEIN KINASE"/>
    <property type="match status" value="1"/>
</dbReference>
<feature type="region of interest" description="Disordered" evidence="14">
    <location>
        <begin position="359"/>
        <end position="392"/>
    </location>
</feature>
<sequence>MGFGRDLRNSHEGLLKLQDWELKLLETVKRFMTLRVKSDKEYASLLLSMTQQMEKQETADYVSTVSKSWSQVIRQTEALGRIMRSHADDLNSGPLHRLATLIRDKQQVKKSYQSLHQQLESHIHKVTRTDLDKLKVTYRQLSRDASNAKEKYREAVAKGREVERARDRYDKAMGKLHNLHNQYVLAVCSARTQQDEHRCHAAPALLDALQRMQEDMTLALKSILEEYCEISSLLSEEIVKVHQEIAAAVEQIDPLAEYQHFIDAYRSTPEATVEFDVSLLEETDNLPANEILWNTLTAESLRAKCVLSNFHFSSVSLALSCVLLLSQKLSLLELRHAVQSLRSSEASLASQKALLDAKMADAAASPPPPPPPPALPYEDDTRSVGSTDKVKDRGSRFDTLRHSLAGMIRSPKAMLGSSTSFFDVIPTSERPLAEQEWYHGAIPRIEAQELLRQQGDFLVRESHGKPGEYVLSVFSDDQRRHFIIQYADNQYRFEGTGFTTIPQLIEHHFTTKQVITKKSGVVLQNPVVKDKKWILNHEDVVLGDLLGKGNFGEVYKGTLQRDKTPVAVKTCKEDLPPELKIRFLSEARILKQYDHPNIVKLIGVCTQRQPIYIVMELVPGG</sequence>
<keyword evidence="3" id="KW-0519">Myristate</keyword>
<dbReference type="AlphaFoldDB" id="A0A3Q4GL10"/>
<dbReference type="GO" id="GO:0005524">
    <property type="term" value="F:ATP binding"/>
    <property type="evidence" value="ECO:0007669"/>
    <property type="project" value="UniProtKB-UniRule"/>
</dbReference>
<evidence type="ECO:0000256" key="1">
    <source>
        <dbReference type="ARBA" id="ARBA00022553"/>
    </source>
</evidence>
<dbReference type="Gene3D" id="3.30.200.20">
    <property type="entry name" value="Phosphorylase Kinase, domain 1"/>
    <property type="match status" value="1"/>
</dbReference>
<dbReference type="SUPFAM" id="SSF103657">
    <property type="entry name" value="BAR/IMD domain-like"/>
    <property type="match status" value="1"/>
</dbReference>
<dbReference type="PROSITE" id="PS50001">
    <property type="entry name" value="SH2"/>
    <property type="match status" value="1"/>
</dbReference>
<feature type="domain" description="F-BAR" evidence="17">
    <location>
        <begin position="1"/>
        <end position="257"/>
    </location>
</feature>
<evidence type="ECO:0000256" key="10">
    <source>
        <dbReference type="PROSITE-ProRule" id="PRU01077"/>
    </source>
</evidence>
<feature type="domain" description="Protein kinase" evidence="16">
    <location>
        <begin position="540"/>
        <end position="621"/>
    </location>
</feature>
<dbReference type="Gene3D" id="3.30.505.10">
    <property type="entry name" value="SH2 domain"/>
    <property type="match status" value="1"/>
</dbReference>
<dbReference type="Pfam" id="PF00017">
    <property type="entry name" value="SH2"/>
    <property type="match status" value="1"/>
</dbReference>
<dbReference type="Proteomes" id="UP000261580">
    <property type="component" value="Unassembled WGS sequence"/>
</dbReference>
<keyword evidence="10 13" id="KW-0175">Coiled coil</keyword>
<dbReference type="Bgee" id="ENSNBRG00000007924">
    <property type="expression patterns" value="Expressed in testis and 5 other cell types or tissues"/>
</dbReference>
<dbReference type="FunFam" id="3.30.200.20:FF:000089">
    <property type="entry name" value="Tyrosine-protein kinase"/>
    <property type="match status" value="1"/>
</dbReference>
<evidence type="ECO:0000259" key="17">
    <source>
        <dbReference type="PROSITE" id="PS51741"/>
    </source>
</evidence>
<keyword evidence="9" id="KW-0727">SH2 domain</keyword>
<dbReference type="STRING" id="32507.ENSNBRP00000010200"/>
<dbReference type="FunFam" id="1.20.1270.60:FF:000029">
    <property type="entry name" value="Tyrosine-protein kinase"/>
    <property type="match status" value="1"/>
</dbReference>
<dbReference type="EC" id="2.7.10.2" evidence="12"/>
<dbReference type="InterPro" id="IPR031160">
    <property type="entry name" value="F_BAR_dom"/>
</dbReference>
<keyword evidence="6 11" id="KW-0067">ATP-binding</keyword>
<feature type="domain" description="SH2" evidence="15">
    <location>
        <begin position="437"/>
        <end position="527"/>
    </location>
</feature>
<evidence type="ECO:0000256" key="5">
    <source>
        <dbReference type="ARBA" id="ARBA00022777"/>
    </source>
</evidence>
<dbReference type="InterPro" id="IPR035849">
    <property type="entry name" value="Fes/Fps/Fer_SH2"/>
</dbReference>
<evidence type="ECO:0000256" key="11">
    <source>
        <dbReference type="PROSITE-ProRule" id="PRU10141"/>
    </source>
</evidence>
<dbReference type="InterPro" id="IPR001060">
    <property type="entry name" value="FCH_dom"/>
</dbReference>
<keyword evidence="5 12" id="KW-0418">Kinase</keyword>
<evidence type="ECO:0000256" key="9">
    <source>
        <dbReference type="PROSITE-ProRule" id="PRU00191"/>
    </source>
</evidence>